<gene>
    <name evidence="1" type="ORF">O181_014553</name>
</gene>
<dbReference type="OrthoDB" id="2506989at2759"/>
<evidence type="ECO:0000313" key="2">
    <source>
        <dbReference type="Proteomes" id="UP000765509"/>
    </source>
</evidence>
<reference evidence="1" key="1">
    <citation type="submission" date="2021-03" db="EMBL/GenBank/DDBJ databases">
        <title>Draft genome sequence of rust myrtle Austropuccinia psidii MF-1, a brazilian biotype.</title>
        <authorList>
            <person name="Quecine M.C."/>
            <person name="Pachon D.M.R."/>
            <person name="Bonatelli M.L."/>
            <person name="Correr F.H."/>
            <person name="Franceschini L.M."/>
            <person name="Leite T.F."/>
            <person name="Margarido G.R.A."/>
            <person name="Almeida C.A."/>
            <person name="Ferrarezi J.A."/>
            <person name="Labate C.A."/>
        </authorList>
    </citation>
    <scope>NUCLEOTIDE SEQUENCE</scope>
    <source>
        <strain evidence="1">MF-1</strain>
    </source>
</reference>
<organism evidence="1 2">
    <name type="scientific">Austropuccinia psidii MF-1</name>
    <dbReference type="NCBI Taxonomy" id="1389203"/>
    <lineage>
        <taxon>Eukaryota</taxon>
        <taxon>Fungi</taxon>
        <taxon>Dikarya</taxon>
        <taxon>Basidiomycota</taxon>
        <taxon>Pucciniomycotina</taxon>
        <taxon>Pucciniomycetes</taxon>
        <taxon>Pucciniales</taxon>
        <taxon>Sphaerophragmiaceae</taxon>
        <taxon>Austropuccinia</taxon>
    </lineage>
</organism>
<keyword evidence="2" id="KW-1185">Reference proteome</keyword>
<dbReference type="AlphaFoldDB" id="A0A9Q3C1G3"/>
<dbReference type="EMBL" id="AVOT02003873">
    <property type="protein sequence ID" value="MBW0474838.1"/>
    <property type="molecule type" value="Genomic_DNA"/>
</dbReference>
<accession>A0A9Q3C1G3</accession>
<proteinExistence type="predicted"/>
<evidence type="ECO:0000313" key="1">
    <source>
        <dbReference type="EMBL" id="MBW0474838.1"/>
    </source>
</evidence>
<sequence length="115" mass="13570">MSAAKYKLVFKKVRQVNEPMPKYHSSPLERPPLLKDPYETPLSPKPPIFQETFNFTQERLQEVNFGQPAWLSNEEINLLNNIITLTEKEIYFCEEEILLLKHSYGRPYKIPVIPH</sequence>
<comment type="caution">
    <text evidence="1">The sequence shown here is derived from an EMBL/GenBank/DDBJ whole genome shotgun (WGS) entry which is preliminary data.</text>
</comment>
<dbReference type="Proteomes" id="UP000765509">
    <property type="component" value="Unassembled WGS sequence"/>
</dbReference>
<name>A0A9Q3C1G3_9BASI</name>
<protein>
    <submittedName>
        <fullName evidence="1">Uncharacterized protein</fullName>
    </submittedName>
</protein>